<evidence type="ECO:0000313" key="1">
    <source>
        <dbReference type="EMBL" id="AZF92673.1"/>
    </source>
</evidence>
<keyword evidence="2" id="KW-1185">Reference proteome</keyword>
<evidence type="ECO:0000313" key="2">
    <source>
        <dbReference type="Proteomes" id="UP000280734"/>
    </source>
</evidence>
<name>A0A3G8FCZ9_9CAUD</name>
<dbReference type="Proteomes" id="UP000280734">
    <property type="component" value="Segment"/>
</dbReference>
<sequence>MHSDILTGLFSLVASLIGTFGGIITSTNLTNYQIKELKKQVDKHNGVIERTYKLEEHSKYVDERISKLENEVKK</sequence>
<accession>A0A3G8FCZ9</accession>
<organism evidence="1 2">
    <name type="scientific">Streptococcus phage CHPC1109</name>
    <dbReference type="NCBI Taxonomy" id="2365027"/>
    <lineage>
        <taxon>Viruses</taxon>
        <taxon>Duplodnaviria</taxon>
        <taxon>Heunggongvirae</taxon>
        <taxon>Uroviricota</taxon>
        <taxon>Caudoviricetes</taxon>
        <taxon>Aliceevansviridae</taxon>
        <taxon>Brussowvirus</taxon>
        <taxon>Brussowvirus CHPC1109</taxon>
    </lineage>
</organism>
<gene>
    <name evidence="1" type="ORF">CHPC1109_0020</name>
</gene>
<reference evidence="1 2" key="1">
    <citation type="submission" date="2018-09" db="EMBL/GenBank/DDBJ databases">
        <title>A comparative genomics approach for identifying host-range determinants of bacteriophages infecting Streptococcus thermophilus.</title>
        <authorList>
            <person name="Szymczak P."/>
            <person name="Rau M.H."/>
            <person name="Monteiro J.M."/>
            <person name="de Pinho M.G."/>
            <person name="Filipe S.R."/>
            <person name="Vogensen F.K."/>
            <person name="Zeidan A."/>
            <person name="Janzen T."/>
        </authorList>
    </citation>
    <scope>NUCLEOTIDE SEQUENCE [LARGE SCALE GENOMIC DNA]</scope>
</reference>
<protein>
    <submittedName>
        <fullName evidence="1">Uncharacterized protein</fullName>
    </submittedName>
</protein>
<dbReference type="EMBL" id="MH937505">
    <property type="protein sequence ID" value="AZF92673.1"/>
    <property type="molecule type" value="Genomic_DNA"/>
</dbReference>
<proteinExistence type="predicted"/>